<dbReference type="Proteomes" id="UP000193964">
    <property type="component" value="Unassembled WGS sequence"/>
</dbReference>
<evidence type="ECO:0000313" key="1">
    <source>
        <dbReference type="EMBL" id="ORX18525.1"/>
    </source>
</evidence>
<name>A0A1X2FJA7_9MYCO</name>
<sequence length="168" mass="18098">MTSTGDIEGLVGDCSDEVDETERFLDEYLWLRSFGKTDAAIAHELRTTDAGLVKRLQRAGVRRLELSADHEIDSRLRELIAAEKPFDIWDFAFWFDPSMIASAISAAVRRGLIVRVGSRPGAGRRIGIFQEASAAAAAAEAAAAADVAQNAELAKATVALVRAVRVVA</sequence>
<dbReference type="AlphaFoldDB" id="A0A1X2FJA7"/>
<evidence type="ECO:0000313" key="2">
    <source>
        <dbReference type="Proteomes" id="UP000193964"/>
    </source>
</evidence>
<dbReference type="EMBL" id="LQQA01000005">
    <property type="protein sequence ID" value="ORX18525.1"/>
    <property type="molecule type" value="Genomic_DNA"/>
</dbReference>
<accession>A0A1X2FJA7</accession>
<gene>
    <name evidence="1" type="ORF">AWC31_14595</name>
</gene>
<organism evidence="1 2">
    <name type="scientific">Mycolicibacterium wolinskyi</name>
    <dbReference type="NCBI Taxonomy" id="59750"/>
    <lineage>
        <taxon>Bacteria</taxon>
        <taxon>Bacillati</taxon>
        <taxon>Actinomycetota</taxon>
        <taxon>Actinomycetes</taxon>
        <taxon>Mycobacteriales</taxon>
        <taxon>Mycobacteriaceae</taxon>
        <taxon>Mycolicibacterium</taxon>
    </lineage>
</organism>
<reference evidence="1 2" key="1">
    <citation type="submission" date="2016-01" db="EMBL/GenBank/DDBJ databases">
        <title>The new phylogeny of the genus Mycobacterium.</title>
        <authorList>
            <person name="Tarcisio F."/>
            <person name="Conor M."/>
            <person name="Antonella G."/>
            <person name="Elisabetta G."/>
            <person name="Giulia F.S."/>
            <person name="Sara T."/>
            <person name="Anna F."/>
            <person name="Clotilde B."/>
            <person name="Roberto B."/>
            <person name="Veronica D.S."/>
            <person name="Fabio R."/>
            <person name="Monica P."/>
            <person name="Olivier J."/>
            <person name="Enrico T."/>
            <person name="Nicola S."/>
        </authorList>
    </citation>
    <scope>NUCLEOTIDE SEQUENCE [LARGE SCALE GENOMIC DNA]</scope>
    <source>
        <strain evidence="1 2">ATCC 700010</strain>
    </source>
</reference>
<comment type="caution">
    <text evidence="1">The sequence shown here is derived from an EMBL/GenBank/DDBJ whole genome shotgun (WGS) entry which is preliminary data.</text>
</comment>
<dbReference type="RefSeq" id="WP_085142723.1">
    <property type="nucleotide sequence ID" value="NZ_JACKUA010000023.1"/>
</dbReference>
<protein>
    <submittedName>
        <fullName evidence="1">Uncharacterized protein</fullName>
    </submittedName>
</protein>
<proteinExistence type="predicted"/>